<feature type="transmembrane region" description="Helical" evidence="6">
    <location>
        <begin position="69"/>
        <end position="87"/>
    </location>
</feature>
<feature type="transmembrane region" description="Helical" evidence="6">
    <location>
        <begin position="268"/>
        <end position="288"/>
    </location>
</feature>
<dbReference type="Proteomes" id="UP000253570">
    <property type="component" value="Unassembled WGS sequence"/>
</dbReference>
<comment type="caution">
    <text evidence="7">The sequence shown here is derived from an EMBL/GenBank/DDBJ whole genome shotgun (WGS) entry which is preliminary data.</text>
</comment>
<keyword evidence="4 6" id="KW-1133">Transmembrane helix</keyword>
<dbReference type="Pfam" id="PF02653">
    <property type="entry name" value="BPD_transp_2"/>
    <property type="match status" value="1"/>
</dbReference>
<dbReference type="PANTHER" id="PTHR47089">
    <property type="entry name" value="ABC TRANSPORTER, PERMEASE PROTEIN"/>
    <property type="match status" value="1"/>
</dbReference>
<evidence type="ECO:0000313" key="8">
    <source>
        <dbReference type="Proteomes" id="UP000253570"/>
    </source>
</evidence>
<evidence type="ECO:0000256" key="3">
    <source>
        <dbReference type="ARBA" id="ARBA00022692"/>
    </source>
</evidence>
<organism evidence="7 8">
    <name type="scientific">PS1 clade bacterium</name>
    <dbReference type="NCBI Taxonomy" id="2175152"/>
    <lineage>
        <taxon>Bacteria</taxon>
        <taxon>Pseudomonadati</taxon>
        <taxon>Pseudomonadota</taxon>
        <taxon>Alphaproteobacteria</taxon>
        <taxon>PS1 clade</taxon>
    </lineage>
</organism>
<evidence type="ECO:0000313" key="7">
    <source>
        <dbReference type="EMBL" id="RCL73068.1"/>
    </source>
</evidence>
<reference evidence="7 8" key="1">
    <citation type="journal article" date="2018" name="Microbiome">
        <title>Fine metagenomic profile of the Mediterranean stratified and mixed water columns revealed by assembly and recruitment.</title>
        <authorList>
            <person name="Haro-Moreno J.M."/>
            <person name="Lopez-Perez M."/>
            <person name="De La Torre J.R."/>
            <person name="Picazo A."/>
            <person name="Camacho A."/>
            <person name="Rodriguez-Valera F."/>
        </authorList>
    </citation>
    <scope>NUCLEOTIDE SEQUENCE [LARGE SCALE GENOMIC DNA]</scope>
    <source>
        <strain evidence="7">MED-G57</strain>
    </source>
</reference>
<evidence type="ECO:0000256" key="6">
    <source>
        <dbReference type="SAM" id="Phobius"/>
    </source>
</evidence>
<dbReference type="AlphaFoldDB" id="A0A368DMJ4"/>
<feature type="transmembrane region" description="Helical" evidence="6">
    <location>
        <begin position="107"/>
        <end position="133"/>
    </location>
</feature>
<dbReference type="InterPro" id="IPR001851">
    <property type="entry name" value="ABC_transp_permease"/>
</dbReference>
<keyword evidence="3 6" id="KW-0812">Transmembrane</keyword>
<name>A0A368DMJ4_9PROT</name>
<sequence>MFKLEKKENIDKSSIFMVPLYAIGCSLLFVFFLFILLGKNPVLALFIIFIEPLLSVFGISELIVKSTPLIIIALGLSFGFRAGVWNIGAEGQYTIGALSGGATILAFYPISGLWLLPLSFLVSILAGALWGMIPAILKAKFNTNEILVSLMLTYVAILLLSAMVYGPLKDPDGFNFPESRLFHNSGILPVILHGTRAHIGFLIALFLVVIMHFLLTKHILGFFIKVSGESSKALLFSGQSSNKIIYLSFLICGGLAGMAGVIEVTGPIGQLVPGIPIGYGFTAIIVAFLGRLNPIGIFLAGLLLALTYIGGEAAQMKLGLPNAITGVFQGVLLFFLLAADAFTKYKISLINIKWKS</sequence>
<keyword evidence="5 6" id="KW-0472">Membrane</keyword>
<keyword evidence="2" id="KW-1003">Cell membrane</keyword>
<feature type="transmembrane region" description="Helical" evidence="6">
    <location>
        <begin position="43"/>
        <end position="64"/>
    </location>
</feature>
<feature type="transmembrane region" description="Helical" evidence="6">
    <location>
        <begin position="145"/>
        <end position="165"/>
    </location>
</feature>
<feature type="transmembrane region" description="Helical" evidence="6">
    <location>
        <begin position="244"/>
        <end position="262"/>
    </location>
</feature>
<feature type="transmembrane region" description="Helical" evidence="6">
    <location>
        <begin position="199"/>
        <end position="224"/>
    </location>
</feature>
<protein>
    <submittedName>
        <fullName evidence="7">ABC transporter permease</fullName>
    </submittedName>
</protein>
<evidence type="ECO:0000256" key="5">
    <source>
        <dbReference type="ARBA" id="ARBA00023136"/>
    </source>
</evidence>
<evidence type="ECO:0000256" key="1">
    <source>
        <dbReference type="ARBA" id="ARBA00004651"/>
    </source>
</evidence>
<gene>
    <name evidence="7" type="ORF">DBW71_04505</name>
</gene>
<dbReference type="GO" id="GO:0022857">
    <property type="term" value="F:transmembrane transporter activity"/>
    <property type="evidence" value="ECO:0007669"/>
    <property type="project" value="InterPro"/>
</dbReference>
<dbReference type="EMBL" id="QOQD01000010">
    <property type="protein sequence ID" value="RCL73068.1"/>
    <property type="molecule type" value="Genomic_DNA"/>
</dbReference>
<evidence type="ECO:0000256" key="2">
    <source>
        <dbReference type="ARBA" id="ARBA00022475"/>
    </source>
</evidence>
<comment type="subcellular location">
    <subcellularLocation>
        <location evidence="1">Cell membrane</location>
        <topology evidence="1">Multi-pass membrane protein</topology>
    </subcellularLocation>
</comment>
<dbReference type="PANTHER" id="PTHR47089:SF1">
    <property type="entry name" value="GUANOSINE ABC TRANSPORTER PERMEASE PROTEIN NUPP"/>
    <property type="match status" value="1"/>
</dbReference>
<feature type="transmembrane region" description="Helical" evidence="6">
    <location>
        <begin position="20"/>
        <end position="37"/>
    </location>
</feature>
<evidence type="ECO:0000256" key="4">
    <source>
        <dbReference type="ARBA" id="ARBA00022989"/>
    </source>
</evidence>
<feature type="transmembrane region" description="Helical" evidence="6">
    <location>
        <begin position="295"/>
        <end position="311"/>
    </location>
</feature>
<proteinExistence type="predicted"/>
<dbReference type="GO" id="GO:0005886">
    <property type="term" value="C:plasma membrane"/>
    <property type="evidence" value="ECO:0007669"/>
    <property type="project" value="UniProtKB-SubCell"/>
</dbReference>
<feature type="transmembrane region" description="Helical" evidence="6">
    <location>
        <begin position="323"/>
        <end position="343"/>
    </location>
</feature>
<accession>A0A368DMJ4</accession>
<dbReference type="CDD" id="cd06580">
    <property type="entry name" value="TM_PBP1_transp_TpRbsC_like"/>
    <property type="match status" value="1"/>
</dbReference>